<keyword evidence="3" id="KW-1185">Reference proteome</keyword>
<evidence type="ECO:0000313" key="2">
    <source>
        <dbReference type="EMBL" id="RCH86574.1"/>
    </source>
</evidence>
<accession>A0A367J9E4</accession>
<keyword evidence="1" id="KW-0175">Coiled coil</keyword>
<protein>
    <submittedName>
        <fullName evidence="2">Uncharacterized protein</fullName>
    </submittedName>
</protein>
<dbReference type="Proteomes" id="UP000252139">
    <property type="component" value="Unassembled WGS sequence"/>
</dbReference>
<gene>
    <name evidence="2" type="ORF">CU097_000767</name>
</gene>
<evidence type="ECO:0000256" key="1">
    <source>
        <dbReference type="SAM" id="Coils"/>
    </source>
</evidence>
<dbReference type="AlphaFoldDB" id="A0A367J9E4"/>
<organism evidence="2 3">
    <name type="scientific">Rhizopus azygosporus</name>
    <name type="common">Rhizopus microsporus var. azygosporus</name>
    <dbReference type="NCBI Taxonomy" id="86630"/>
    <lineage>
        <taxon>Eukaryota</taxon>
        <taxon>Fungi</taxon>
        <taxon>Fungi incertae sedis</taxon>
        <taxon>Mucoromycota</taxon>
        <taxon>Mucoromycotina</taxon>
        <taxon>Mucoromycetes</taxon>
        <taxon>Mucorales</taxon>
        <taxon>Mucorineae</taxon>
        <taxon>Rhizopodaceae</taxon>
        <taxon>Rhizopus</taxon>
    </lineage>
</organism>
<sequence length="71" mass="8721">MEQLLSLDKKEIEARIREVQSKIEQNIQLKEKAIELRKILKDRNAQLQCDTQIRECQRYIDYFTEELRRLK</sequence>
<dbReference type="OrthoDB" id="2287814at2759"/>
<dbReference type="EMBL" id="PJQL01001839">
    <property type="protein sequence ID" value="RCH86574.1"/>
    <property type="molecule type" value="Genomic_DNA"/>
</dbReference>
<reference evidence="2 3" key="1">
    <citation type="journal article" date="2018" name="G3 (Bethesda)">
        <title>Phylogenetic and Phylogenomic Definition of Rhizopus Species.</title>
        <authorList>
            <person name="Gryganskyi A.P."/>
            <person name="Golan J."/>
            <person name="Dolatabadi S."/>
            <person name="Mondo S."/>
            <person name="Robb S."/>
            <person name="Idnurm A."/>
            <person name="Muszewska A."/>
            <person name="Steczkiewicz K."/>
            <person name="Masonjones S."/>
            <person name="Liao H.L."/>
            <person name="Gajdeczka M.T."/>
            <person name="Anike F."/>
            <person name="Vuek A."/>
            <person name="Anishchenko I.M."/>
            <person name="Voigt K."/>
            <person name="de Hoog G.S."/>
            <person name="Smith M.E."/>
            <person name="Heitman J."/>
            <person name="Vilgalys R."/>
            <person name="Stajich J.E."/>
        </authorList>
    </citation>
    <scope>NUCLEOTIDE SEQUENCE [LARGE SCALE GENOMIC DNA]</scope>
    <source>
        <strain evidence="2 3">CBS 357.93</strain>
    </source>
</reference>
<evidence type="ECO:0000313" key="3">
    <source>
        <dbReference type="Proteomes" id="UP000252139"/>
    </source>
</evidence>
<feature type="coiled-coil region" evidence="1">
    <location>
        <begin position="9"/>
        <end position="50"/>
    </location>
</feature>
<name>A0A367J9E4_RHIAZ</name>
<dbReference type="STRING" id="86630.A0A367J9E4"/>
<feature type="non-terminal residue" evidence="2">
    <location>
        <position position="71"/>
    </location>
</feature>
<proteinExistence type="predicted"/>
<comment type="caution">
    <text evidence="2">The sequence shown here is derived from an EMBL/GenBank/DDBJ whole genome shotgun (WGS) entry which is preliminary data.</text>
</comment>